<keyword evidence="4" id="KW-1185">Reference proteome</keyword>
<keyword evidence="2" id="KW-0732">Signal</keyword>
<dbReference type="RefSeq" id="WP_264144078.1">
    <property type="nucleotide sequence ID" value="NZ_JAOYEY010000048.1"/>
</dbReference>
<sequence>MKVKPLLVSTLIFLLLTGCANEEGVKRELDKEVTIIAPSSTGGGWDVTVRAIKKILLQENILDDIEVINKVGAGGEVGWKYTYQQQENVLAMNSSLIITNHLLGQSKLTFEDFTPIATLAKEWEVVIVSKDSSINRANTLLSEIKQAPEQYKIGISPRLGNDDQLSFVLASKQYGIQPKNLQFRIYENSDEVVKALISKEIEVATMSISEAKKYYDRDQVKLLVISADKRLKELPELPTWKEEGIDIVFQHWRGIMGPPNMSKEEIEFWNYVFGEMVKTEAWKKTLEHFMWEDFYKDSEETYKYLKEQSMMYEQLMGVH</sequence>
<dbReference type="Proteomes" id="UP001526147">
    <property type="component" value="Unassembled WGS sequence"/>
</dbReference>
<dbReference type="PANTHER" id="PTHR42928">
    <property type="entry name" value="TRICARBOXYLATE-BINDING PROTEIN"/>
    <property type="match status" value="1"/>
</dbReference>
<dbReference type="Pfam" id="PF03401">
    <property type="entry name" value="TctC"/>
    <property type="match status" value="1"/>
</dbReference>
<dbReference type="PIRSF" id="PIRSF017082">
    <property type="entry name" value="YflP"/>
    <property type="match status" value="1"/>
</dbReference>
<dbReference type="CDD" id="cd07012">
    <property type="entry name" value="PBP2_Bug_TTT"/>
    <property type="match status" value="1"/>
</dbReference>
<dbReference type="Gene3D" id="3.40.190.150">
    <property type="entry name" value="Bordetella uptake gene, domain 1"/>
    <property type="match status" value="1"/>
</dbReference>
<comment type="similarity">
    <text evidence="1">Belongs to the UPF0065 (bug) family.</text>
</comment>
<accession>A0ABT3DLE1</accession>
<evidence type="ECO:0000256" key="2">
    <source>
        <dbReference type="SAM" id="SignalP"/>
    </source>
</evidence>
<dbReference type="InterPro" id="IPR005064">
    <property type="entry name" value="BUG"/>
</dbReference>
<dbReference type="Gene3D" id="3.40.190.10">
    <property type="entry name" value="Periplasmic binding protein-like II"/>
    <property type="match status" value="1"/>
</dbReference>
<comment type="caution">
    <text evidence="3">The sequence shown here is derived from an EMBL/GenBank/DDBJ whole genome shotgun (WGS) entry which is preliminary data.</text>
</comment>
<dbReference type="EMBL" id="JAOYEY010000048">
    <property type="protein sequence ID" value="MCV9887855.1"/>
    <property type="molecule type" value="Genomic_DNA"/>
</dbReference>
<evidence type="ECO:0000256" key="1">
    <source>
        <dbReference type="ARBA" id="ARBA00006987"/>
    </source>
</evidence>
<evidence type="ECO:0000313" key="4">
    <source>
        <dbReference type="Proteomes" id="UP001526147"/>
    </source>
</evidence>
<organism evidence="3 4">
    <name type="scientific">Metabacillus halosaccharovorans</name>
    <dbReference type="NCBI Taxonomy" id="930124"/>
    <lineage>
        <taxon>Bacteria</taxon>
        <taxon>Bacillati</taxon>
        <taxon>Bacillota</taxon>
        <taxon>Bacilli</taxon>
        <taxon>Bacillales</taxon>
        <taxon>Bacillaceae</taxon>
        <taxon>Metabacillus</taxon>
    </lineage>
</organism>
<dbReference type="InterPro" id="IPR042100">
    <property type="entry name" value="Bug_dom1"/>
</dbReference>
<gene>
    <name evidence="3" type="ORF">OIH86_19610</name>
</gene>
<protein>
    <submittedName>
        <fullName evidence="3">Tripartite tricarboxylate transporter substrate-binding protein</fullName>
    </submittedName>
</protein>
<dbReference type="PROSITE" id="PS51257">
    <property type="entry name" value="PROKAR_LIPOPROTEIN"/>
    <property type="match status" value="1"/>
</dbReference>
<reference evidence="3 4" key="1">
    <citation type="submission" date="2022-10" db="EMBL/GenBank/DDBJ databases">
        <title>Draft genome assembly of moderately radiation resistant bacterium Metabacillus halosaccharovorans.</title>
        <authorList>
            <person name="Pal S."/>
            <person name="Gopinathan A."/>
        </authorList>
    </citation>
    <scope>NUCLEOTIDE SEQUENCE [LARGE SCALE GENOMIC DNA]</scope>
    <source>
        <strain evidence="3 4">VITHBRA001</strain>
    </source>
</reference>
<evidence type="ECO:0000313" key="3">
    <source>
        <dbReference type="EMBL" id="MCV9887855.1"/>
    </source>
</evidence>
<feature type="chain" id="PRO_5047215504" evidence="2">
    <location>
        <begin position="21"/>
        <end position="319"/>
    </location>
</feature>
<dbReference type="SUPFAM" id="SSF53850">
    <property type="entry name" value="Periplasmic binding protein-like II"/>
    <property type="match status" value="1"/>
</dbReference>
<feature type="signal peptide" evidence="2">
    <location>
        <begin position="1"/>
        <end position="20"/>
    </location>
</feature>
<dbReference type="PANTHER" id="PTHR42928:SF3">
    <property type="entry name" value="UPF0065 PROTEIN YFLP"/>
    <property type="match status" value="1"/>
</dbReference>
<proteinExistence type="inferred from homology"/>
<name>A0ABT3DLE1_9BACI</name>